<proteinExistence type="predicted"/>
<dbReference type="EMBL" id="PFMS01000098">
    <property type="protein sequence ID" value="PIZ15274.1"/>
    <property type="molecule type" value="Genomic_DNA"/>
</dbReference>
<comment type="caution">
    <text evidence="1">The sequence shown here is derived from an EMBL/GenBank/DDBJ whole genome shotgun (WGS) entry which is preliminary data.</text>
</comment>
<gene>
    <name evidence="1" type="ORF">COY51_05670</name>
</gene>
<dbReference type="Gene3D" id="2.40.70.10">
    <property type="entry name" value="Acid Proteases"/>
    <property type="match status" value="1"/>
</dbReference>
<evidence type="ECO:0000313" key="1">
    <source>
        <dbReference type="EMBL" id="PIZ15274.1"/>
    </source>
</evidence>
<organism evidence="1 2">
    <name type="scientific">Candidatus Desantisbacteria bacterium CG_4_10_14_0_8_um_filter_39_17</name>
    <dbReference type="NCBI Taxonomy" id="1974542"/>
    <lineage>
        <taxon>Bacteria</taxon>
        <taxon>Candidatus Desantisiibacteriota</taxon>
    </lineage>
</organism>
<dbReference type="InterPro" id="IPR034122">
    <property type="entry name" value="Retropepsin-like_bacterial"/>
</dbReference>
<sequence>MKIKLGLPIIIKRVRVEGPKATREVDLILDTGARFTSLSWGTLEDIGYDPAVILGRVKIITANGIIETPIVKIKNLCVGDLCRKDVEVICHDIPEIAEVDGLLGLSFLVHFRTVVDYKEGLLEIS</sequence>
<dbReference type="InterPro" id="IPR021109">
    <property type="entry name" value="Peptidase_aspartic_dom_sf"/>
</dbReference>
<protein>
    <submittedName>
        <fullName evidence="1">Peptidase A2A</fullName>
    </submittedName>
</protein>
<dbReference type="Pfam" id="PF13650">
    <property type="entry name" value="Asp_protease_2"/>
    <property type="match status" value="1"/>
</dbReference>
<name>A0A2H9PA56_9BACT</name>
<dbReference type="CDD" id="cd05483">
    <property type="entry name" value="retropepsin_like_bacteria"/>
    <property type="match status" value="1"/>
</dbReference>
<reference evidence="2" key="1">
    <citation type="submission" date="2017-09" db="EMBL/GenBank/DDBJ databases">
        <title>Depth-based differentiation of microbial function through sediment-hosted aquifers and enrichment of novel symbionts in the deep terrestrial subsurface.</title>
        <authorList>
            <person name="Probst A.J."/>
            <person name="Ladd B."/>
            <person name="Jarett J.K."/>
            <person name="Geller-Mcgrath D.E."/>
            <person name="Sieber C.M.K."/>
            <person name="Emerson J.B."/>
            <person name="Anantharaman K."/>
            <person name="Thomas B.C."/>
            <person name="Malmstrom R."/>
            <person name="Stieglmeier M."/>
            <person name="Klingl A."/>
            <person name="Woyke T."/>
            <person name="Ryan C.M."/>
            <person name="Banfield J.F."/>
        </authorList>
    </citation>
    <scope>NUCLEOTIDE SEQUENCE [LARGE SCALE GENOMIC DNA]</scope>
</reference>
<dbReference type="AlphaFoldDB" id="A0A2H9PA56"/>
<dbReference type="SUPFAM" id="SSF50630">
    <property type="entry name" value="Acid proteases"/>
    <property type="match status" value="1"/>
</dbReference>
<evidence type="ECO:0000313" key="2">
    <source>
        <dbReference type="Proteomes" id="UP000234145"/>
    </source>
</evidence>
<dbReference type="Proteomes" id="UP000234145">
    <property type="component" value="Unassembled WGS sequence"/>
</dbReference>
<accession>A0A2H9PA56</accession>